<evidence type="ECO:0000313" key="2">
    <source>
        <dbReference type="Proteomes" id="UP000626109"/>
    </source>
</evidence>
<proteinExistence type="predicted"/>
<name>A0A813HG50_POLGL</name>
<organism evidence="1 2">
    <name type="scientific">Polarella glacialis</name>
    <name type="common">Dinoflagellate</name>
    <dbReference type="NCBI Taxonomy" id="89957"/>
    <lineage>
        <taxon>Eukaryota</taxon>
        <taxon>Sar</taxon>
        <taxon>Alveolata</taxon>
        <taxon>Dinophyceae</taxon>
        <taxon>Suessiales</taxon>
        <taxon>Suessiaceae</taxon>
        <taxon>Polarella</taxon>
    </lineage>
</organism>
<dbReference type="Proteomes" id="UP000626109">
    <property type="component" value="Unassembled WGS sequence"/>
</dbReference>
<dbReference type="AlphaFoldDB" id="A0A813HG50"/>
<gene>
    <name evidence="1" type="ORF">PGLA2088_LOCUS1626</name>
</gene>
<sequence>MLPRRSAWEAELPYERRALTLIQLNRLANYFVESGWLQDRCDESNRSHKDEIAEGRKFQAAANLYAMSDFLVKPLTDPAQFESVSQELRSAAQLLEPTRACCFAEVVHGAPPGVGVLVDIFVSHFWGHLFSRTLAAINAYRAGAAATDLSFWICLFAVNQHSIGDEVGASPNESPFNAALVAASGVVMVVDEDVHPFKRLWCLCEVERVHDLGLAFELIDEGGPIAASSLKMEKMKRVADRALQEAQGQNGGQRMRKVPCATSTRKCRSYWLSLYSGLPLIPGTQRRHCDAGLGKTVFKQWLLVIFLLK</sequence>
<comment type="caution">
    <text evidence="1">The sequence shown here is derived from an EMBL/GenBank/DDBJ whole genome shotgun (WGS) entry which is preliminary data.</text>
</comment>
<protein>
    <submittedName>
        <fullName evidence="1">Uncharacterized protein</fullName>
    </submittedName>
</protein>
<accession>A0A813HG50</accession>
<reference evidence="1" key="1">
    <citation type="submission" date="2021-02" db="EMBL/GenBank/DDBJ databases">
        <authorList>
            <person name="Dougan E. K."/>
            <person name="Rhodes N."/>
            <person name="Thang M."/>
            <person name="Chan C."/>
        </authorList>
    </citation>
    <scope>NUCLEOTIDE SEQUENCE</scope>
</reference>
<dbReference type="EMBL" id="CAJNNW010001262">
    <property type="protein sequence ID" value="CAE8636467.1"/>
    <property type="molecule type" value="Genomic_DNA"/>
</dbReference>
<evidence type="ECO:0000313" key="1">
    <source>
        <dbReference type="EMBL" id="CAE8636467.1"/>
    </source>
</evidence>